<organism evidence="2 3">
    <name type="scientific">Carpinus fangiana</name>
    <dbReference type="NCBI Taxonomy" id="176857"/>
    <lineage>
        <taxon>Eukaryota</taxon>
        <taxon>Viridiplantae</taxon>
        <taxon>Streptophyta</taxon>
        <taxon>Embryophyta</taxon>
        <taxon>Tracheophyta</taxon>
        <taxon>Spermatophyta</taxon>
        <taxon>Magnoliopsida</taxon>
        <taxon>eudicotyledons</taxon>
        <taxon>Gunneridae</taxon>
        <taxon>Pentapetalae</taxon>
        <taxon>rosids</taxon>
        <taxon>fabids</taxon>
        <taxon>Fagales</taxon>
        <taxon>Betulaceae</taxon>
        <taxon>Carpinus</taxon>
    </lineage>
</organism>
<evidence type="ECO:0000313" key="3">
    <source>
        <dbReference type="Proteomes" id="UP000327013"/>
    </source>
</evidence>
<feature type="compositionally biased region" description="Polar residues" evidence="1">
    <location>
        <begin position="90"/>
        <end position="100"/>
    </location>
</feature>
<keyword evidence="3" id="KW-1185">Reference proteome</keyword>
<feature type="compositionally biased region" description="Basic and acidic residues" evidence="1">
    <location>
        <begin position="1"/>
        <end position="13"/>
    </location>
</feature>
<evidence type="ECO:0000256" key="1">
    <source>
        <dbReference type="SAM" id="MobiDB-lite"/>
    </source>
</evidence>
<dbReference type="AlphaFoldDB" id="A0A5N6RVJ4"/>
<accession>A0A5N6RVJ4</accession>
<protein>
    <submittedName>
        <fullName evidence="2">Uncharacterized protein</fullName>
    </submittedName>
</protein>
<sequence>MEDQRGDSGEDPNRGLWRSTAGGERERQRSDRKSVLNFKIFTQKIPSAKMSSSPSHRRRVNPDNPRASPSPTVVFPPSPPFNPQPTSSSLLTSEFRPTSRATKRVTMRSSRDVVEGEGVGSKPWTAGTRAEISNWATNGRTRRRAMARGGAELLDSW</sequence>
<feature type="compositionally biased region" description="Basic and acidic residues" evidence="1">
    <location>
        <begin position="23"/>
        <end position="34"/>
    </location>
</feature>
<gene>
    <name evidence="2" type="ORF">FH972_019773</name>
</gene>
<feature type="compositionally biased region" description="Pro residues" evidence="1">
    <location>
        <begin position="74"/>
        <end position="83"/>
    </location>
</feature>
<reference evidence="2 3" key="1">
    <citation type="submission" date="2019-06" db="EMBL/GenBank/DDBJ databases">
        <title>A chromosomal-level reference genome of Carpinus fangiana (Coryloideae, Betulaceae).</title>
        <authorList>
            <person name="Yang X."/>
            <person name="Wang Z."/>
            <person name="Zhang L."/>
            <person name="Hao G."/>
            <person name="Liu J."/>
            <person name="Yang Y."/>
        </authorList>
    </citation>
    <scope>NUCLEOTIDE SEQUENCE [LARGE SCALE GENOMIC DNA]</scope>
    <source>
        <strain evidence="2">Cfa_2016G</strain>
        <tissue evidence="2">Leaf</tissue>
    </source>
</reference>
<feature type="region of interest" description="Disordered" evidence="1">
    <location>
        <begin position="1"/>
        <end position="125"/>
    </location>
</feature>
<dbReference type="Proteomes" id="UP000327013">
    <property type="component" value="Chromosome 8"/>
</dbReference>
<dbReference type="EMBL" id="CM017328">
    <property type="protein sequence ID" value="KAE8124934.1"/>
    <property type="molecule type" value="Genomic_DNA"/>
</dbReference>
<proteinExistence type="predicted"/>
<evidence type="ECO:0000313" key="2">
    <source>
        <dbReference type="EMBL" id="KAE8124934.1"/>
    </source>
</evidence>
<name>A0A5N6RVJ4_9ROSI</name>